<comment type="caution">
    <text evidence="11">The sequence shown here is derived from an EMBL/GenBank/DDBJ whole genome shotgun (WGS) entry which is preliminary data.</text>
</comment>
<evidence type="ECO:0000256" key="4">
    <source>
        <dbReference type="ARBA" id="ARBA00021697"/>
    </source>
</evidence>
<evidence type="ECO:0000313" key="12">
    <source>
        <dbReference type="Proteomes" id="UP000191110"/>
    </source>
</evidence>
<dbReference type="InterPro" id="IPR006385">
    <property type="entry name" value="HAD_hydro_SerB1"/>
</dbReference>
<dbReference type="Gene3D" id="1.20.1440.100">
    <property type="entry name" value="SG protein - dephosphorylation function"/>
    <property type="match status" value="1"/>
</dbReference>
<comment type="catalytic activity">
    <reaction evidence="9">
        <text>L-histidinol phosphate + H2O = L-histidinol + phosphate</text>
        <dbReference type="Rhea" id="RHEA:14465"/>
        <dbReference type="ChEBI" id="CHEBI:15377"/>
        <dbReference type="ChEBI" id="CHEBI:43474"/>
        <dbReference type="ChEBI" id="CHEBI:57699"/>
        <dbReference type="ChEBI" id="CHEBI:57980"/>
        <dbReference type="EC" id="3.1.3.15"/>
    </reaction>
    <physiologicalReaction direction="left-to-right" evidence="9">
        <dbReference type="Rhea" id="RHEA:14466"/>
    </physiologicalReaction>
</comment>
<protein>
    <recommendedName>
        <fullName evidence="4">Histidinol-phosphatase</fullName>
        <ecNumber evidence="3">3.1.3.15</ecNumber>
    </recommendedName>
    <alternativeName>
        <fullName evidence="8">Histidinol-phosphate phosphatase</fullName>
    </alternativeName>
</protein>
<evidence type="ECO:0000256" key="1">
    <source>
        <dbReference type="ARBA" id="ARBA00004970"/>
    </source>
</evidence>
<dbReference type="CDD" id="cd02612">
    <property type="entry name" value="HAD_PGPPase"/>
    <property type="match status" value="1"/>
</dbReference>
<comment type="similarity">
    <text evidence="2">Belongs to the HAD-like hydrolase superfamily. SerB family.</text>
</comment>
<comment type="pathway">
    <text evidence="1">Amino-acid biosynthesis; L-histidine biosynthesis; L-histidine from 5-phospho-alpha-D-ribose 1-diphosphate: step 8/9.</text>
</comment>
<sequence length="220" mass="24789">MALAIFDLDNTLLTGDSDYLWGRFLVEQGLVDGDHYERENQRFYDAYKAGTLDIFEFLAFSLKPLAEHDMETLNGWHRQFMEQMIAPLIQAPAQALVEKHRQQGDTLLIITATNHFVTAPIAAAFGIDNLLATDPEIVDGRYSGGVAGTPCFQHGKVERLDSWLAETRHNLEGSWFYSDSHNDLPLLEKVTHPVAVDPDQQLADNATERGWPIISLHLEQ</sequence>
<dbReference type="AlphaFoldDB" id="A0A1T2L0E7"/>
<evidence type="ECO:0000256" key="3">
    <source>
        <dbReference type="ARBA" id="ARBA00013085"/>
    </source>
</evidence>
<dbReference type="EC" id="3.1.3.15" evidence="3"/>
<dbReference type="EMBL" id="MPRL01000082">
    <property type="protein sequence ID" value="OOZ38558.1"/>
    <property type="molecule type" value="Genomic_DNA"/>
</dbReference>
<dbReference type="Gene3D" id="3.40.50.1000">
    <property type="entry name" value="HAD superfamily/HAD-like"/>
    <property type="match status" value="1"/>
</dbReference>
<dbReference type="NCBIfam" id="TIGR01488">
    <property type="entry name" value="HAD-SF-IB"/>
    <property type="match status" value="1"/>
</dbReference>
<comment type="function">
    <text evidence="10">Catalyzes the dephosphorylation of histidinol-phosphate to histidinol, the direct precursor of histidine.</text>
</comment>
<dbReference type="InterPro" id="IPR036412">
    <property type="entry name" value="HAD-like_sf"/>
</dbReference>
<dbReference type="InterPro" id="IPR050582">
    <property type="entry name" value="HAD-like_SerB"/>
</dbReference>
<dbReference type="Proteomes" id="UP000191110">
    <property type="component" value="Unassembled WGS sequence"/>
</dbReference>
<keyword evidence="12" id="KW-1185">Reference proteome</keyword>
<name>A0A1T2L0E7_9GAMM</name>
<evidence type="ECO:0000313" key="11">
    <source>
        <dbReference type="EMBL" id="OOZ38558.1"/>
    </source>
</evidence>
<evidence type="ECO:0000256" key="2">
    <source>
        <dbReference type="ARBA" id="ARBA00009184"/>
    </source>
</evidence>
<gene>
    <name evidence="11" type="ORF">BOW53_15130</name>
</gene>
<keyword evidence="5" id="KW-0479">Metal-binding</keyword>
<accession>A0A1T2L0E7</accession>
<dbReference type="InterPro" id="IPR023214">
    <property type="entry name" value="HAD_sf"/>
</dbReference>
<dbReference type="GO" id="GO:0046872">
    <property type="term" value="F:metal ion binding"/>
    <property type="evidence" value="ECO:0007669"/>
    <property type="project" value="UniProtKB-KW"/>
</dbReference>
<dbReference type="NCBIfam" id="TIGR01490">
    <property type="entry name" value="HAD-SF-IB-hyp1"/>
    <property type="match status" value="1"/>
</dbReference>
<evidence type="ECO:0000256" key="10">
    <source>
        <dbReference type="ARBA" id="ARBA00053547"/>
    </source>
</evidence>
<keyword evidence="7" id="KW-0460">Magnesium</keyword>
<dbReference type="PANTHER" id="PTHR43344">
    <property type="entry name" value="PHOSPHOSERINE PHOSPHATASE"/>
    <property type="match status" value="1"/>
</dbReference>
<dbReference type="FunFam" id="3.40.50.1000:FF:000025">
    <property type="entry name" value="HAD hydrolase, family IB"/>
    <property type="match status" value="1"/>
</dbReference>
<dbReference type="Pfam" id="PF12710">
    <property type="entry name" value="HAD"/>
    <property type="match status" value="1"/>
</dbReference>
<evidence type="ECO:0000256" key="6">
    <source>
        <dbReference type="ARBA" id="ARBA00022801"/>
    </source>
</evidence>
<dbReference type="RefSeq" id="WP_078484927.1">
    <property type="nucleotide sequence ID" value="NZ_MPRL01000082.1"/>
</dbReference>
<reference evidence="11 12" key="1">
    <citation type="submission" date="2016-11" db="EMBL/GenBank/DDBJ databases">
        <title>Mixed transmission modes and dynamic genome evolution in an obligate animal-bacterial symbiosis.</title>
        <authorList>
            <person name="Russell S.L."/>
            <person name="Corbett-Detig R.B."/>
            <person name="Cavanaugh C.M."/>
        </authorList>
    </citation>
    <scope>NUCLEOTIDE SEQUENCE [LARGE SCALE GENOMIC DNA]</scope>
    <source>
        <strain evidence="11">Sveles-Q1</strain>
    </source>
</reference>
<evidence type="ECO:0000256" key="7">
    <source>
        <dbReference type="ARBA" id="ARBA00022842"/>
    </source>
</evidence>
<dbReference type="GO" id="GO:0004401">
    <property type="term" value="F:histidinol-phosphatase activity"/>
    <property type="evidence" value="ECO:0007669"/>
    <property type="project" value="UniProtKB-EC"/>
</dbReference>
<evidence type="ECO:0000256" key="9">
    <source>
        <dbReference type="ARBA" id="ARBA00052092"/>
    </source>
</evidence>
<dbReference type="SUPFAM" id="SSF56784">
    <property type="entry name" value="HAD-like"/>
    <property type="match status" value="1"/>
</dbReference>
<evidence type="ECO:0000256" key="8">
    <source>
        <dbReference type="ARBA" id="ARBA00033209"/>
    </source>
</evidence>
<dbReference type="OrthoDB" id="9784466at2"/>
<evidence type="ECO:0000256" key="5">
    <source>
        <dbReference type="ARBA" id="ARBA00022723"/>
    </source>
</evidence>
<keyword evidence="6" id="KW-0378">Hydrolase</keyword>
<dbReference type="PANTHER" id="PTHR43344:SF13">
    <property type="entry name" value="PHOSPHATASE RV3661-RELATED"/>
    <property type="match status" value="1"/>
</dbReference>
<proteinExistence type="inferred from homology"/>
<organism evidence="11 12">
    <name type="scientific">Solemya pervernicosa gill symbiont</name>
    <dbReference type="NCBI Taxonomy" id="642797"/>
    <lineage>
        <taxon>Bacteria</taxon>
        <taxon>Pseudomonadati</taxon>
        <taxon>Pseudomonadota</taxon>
        <taxon>Gammaproteobacteria</taxon>
        <taxon>sulfur-oxidizing symbionts</taxon>
    </lineage>
</organism>